<sequence>MYSLKDKVSDKLSLLFSDSPSSLPQSQATQDSKEGKTFSSLLSYVLPSTSFNKTRSGSQNDGINPIQSNYVRWKNRSFSQQDVPSENYVECKYKCVTEETLTVPCKETKQGSVIGQAFQEEENFYTPKVIEDQVSRCTNGSDIFEDAIDQHNSGNPMPKLTQESHFLSTELYKFLQSSLPNIVKGCEWVLLYSTVKHGISLRTLIRNSADLPGPCLLITGDMQGAIFGGMFEGPLRPTAKRKYQGTIQTFVFTTIDGEPRLFRPKGANRYFYLCLNDLLALGGGGDFALRLDGDLLSGTSGPCDTFGNQCLAHNREFEVKNVELWGFTHISRYTK</sequence>
<evidence type="ECO:0000313" key="3">
    <source>
        <dbReference type="Proteomes" id="UP001237642"/>
    </source>
</evidence>
<dbReference type="Pfam" id="PF07534">
    <property type="entry name" value="TLD"/>
    <property type="match status" value="1"/>
</dbReference>
<dbReference type="InterPro" id="IPR006571">
    <property type="entry name" value="TLDc_dom"/>
</dbReference>
<reference evidence="2" key="1">
    <citation type="submission" date="2023-02" db="EMBL/GenBank/DDBJ databases">
        <title>Genome of toxic invasive species Heracleum sosnowskyi carries increased number of genes despite the absence of recent whole-genome duplications.</title>
        <authorList>
            <person name="Schelkunov M."/>
            <person name="Shtratnikova V."/>
            <person name="Makarenko M."/>
            <person name="Klepikova A."/>
            <person name="Omelchenko D."/>
            <person name="Novikova G."/>
            <person name="Obukhova E."/>
            <person name="Bogdanov V."/>
            <person name="Penin A."/>
            <person name="Logacheva M."/>
        </authorList>
    </citation>
    <scope>NUCLEOTIDE SEQUENCE</scope>
    <source>
        <strain evidence="2">Hsosn_3</strain>
        <tissue evidence="2">Leaf</tissue>
    </source>
</reference>
<dbReference type="PANTHER" id="PTHR23354:SF74">
    <property type="entry name" value="TLD-DOMAIN CONTAINING NUCLEOLAR PROTEIN"/>
    <property type="match status" value="1"/>
</dbReference>
<dbReference type="PROSITE" id="PS51886">
    <property type="entry name" value="TLDC"/>
    <property type="match status" value="1"/>
</dbReference>
<accession>A0AAD8MNX9</accession>
<dbReference type="PANTHER" id="PTHR23354">
    <property type="entry name" value="NUCLEOLAR PROTEIN 7/ESTROGEN RECEPTOR COACTIVATOR-RELATED"/>
    <property type="match status" value="1"/>
</dbReference>
<dbReference type="SMART" id="SM00584">
    <property type="entry name" value="TLDc"/>
    <property type="match status" value="1"/>
</dbReference>
<name>A0AAD8MNX9_9APIA</name>
<reference evidence="2" key="2">
    <citation type="submission" date="2023-05" db="EMBL/GenBank/DDBJ databases">
        <authorList>
            <person name="Schelkunov M.I."/>
        </authorList>
    </citation>
    <scope>NUCLEOTIDE SEQUENCE</scope>
    <source>
        <strain evidence="2">Hsosn_3</strain>
        <tissue evidence="2">Leaf</tissue>
    </source>
</reference>
<comment type="caution">
    <text evidence="2">The sequence shown here is derived from an EMBL/GenBank/DDBJ whole genome shotgun (WGS) entry which is preliminary data.</text>
</comment>
<dbReference type="AlphaFoldDB" id="A0AAD8MNX9"/>
<gene>
    <name evidence="2" type="ORF">POM88_026471</name>
</gene>
<evidence type="ECO:0000313" key="2">
    <source>
        <dbReference type="EMBL" id="KAK1379727.1"/>
    </source>
</evidence>
<organism evidence="2 3">
    <name type="scientific">Heracleum sosnowskyi</name>
    <dbReference type="NCBI Taxonomy" id="360622"/>
    <lineage>
        <taxon>Eukaryota</taxon>
        <taxon>Viridiplantae</taxon>
        <taxon>Streptophyta</taxon>
        <taxon>Embryophyta</taxon>
        <taxon>Tracheophyta</taxon>
        <taxon>Spermatophyta</taxon>
        <taxon>Magnoliopsida</taxon>
        <taxon>eudicotyledons</taxon>
        <taxon>Gunneridae</taxon>
        <taxon>Pentapetalae</taxon>
        <taxon>asterids</taxon>
        <taxon>campanulids</taxon>
        <taxon>Apiales</taxon>
        <taxon>Apiaceae</taxon>
        <taxon>Apioideae</taxon>
        <taxon>apioid superclade</taxon>
        <taxon>Tordylieae</taxon>
        <taxon>Tordyliinae</taxon>
        <taxon>Heracleum</taxon>
    </lineage>
</organism>
<dbReference type="Proteomes" id="UP001237642">
    <property type="component" value="Unassembled WGS sequence"/>
</dbReference>
<dbReference type="EMBL" id="JAUIZM010000006">
    <property type="protein sequence ID" value="KAK1379727.1"/>
    <property type="molecule type" value="Genomic_DNA"/>
</dbReference>
<proteinExistence type="predicted"/>
<protein>
    <submittedName>
        <fullName evidence="2">TLD domain-containing protein 2-like</fullName>
    </submittedName>
</protein>
<keyword evidence="3" id="KW-1185">Reference proteome</keyword>
<evidence type="ECO:0000259" key="1">
    <source>
        <dbReference type="PROSITE" id="PS51886"/>
    </source>
</evidence>
<feature type="domain" description="TLDc" evidence="1">
    <location>
        <begin position="165"/>
        <end position="328"/>
    </location>
</feature>